<dbReference type="InterPro" id="IPR020889">
    <property type="entry name" value="LipoPS_assembly_LptD"/>
</dbReference>
<comment type="function">
    <text evidence="1">Together with LptE, is involved in the assembly of lipopolysaccharide (LPS) at the surface of the outer membrane.</text>
</comment>
<dbReference type="PANTHER" id="PTHR30189">
    <property type="entry name" value="LPS-ASSEMBLY PROTEIN"/>
    <property type="match status" value="1"/>
</dbReference>
<comment type="similarity">
    <text evidence="1">Belongs to the LptD family.</text>
</comment>
<feature type="signal peptide" evidence="1">
    <location>
        <begin position="1"/>
        <end position="30"/>
    </location>
</feature>
<comment type="caution">
    <text evidence="2">The sequence shown here is derived from an EMBL/GenBank/DDBJ whole genome shotgun (WGS) entry which is preliminary data.</text>
</comment>
<dbReference type="AlphaFoldDB" id="A0A368BQC9"/>
<comment type="caution">
    <text evidence="1">Lacks conserved residue(s) required for the propagation of feature annotation.</text>
</comment>
<keyword evidence="1" id="KW-0998">Cell outer membrane</keyword>
<dbReference type="Proteomes" id="UP000253032">
    <property type="component" value="Unassembled WGS sequence"/>
</dbReference>
<organism evidence="2 3">
    <name type="scientific">SAR86 cluster bacterium</name>
    <dbReference type="NCBI Taxonomy" id="2030880"/>
    <lineage>
        <taxon>Bacteria</taxon>
        <taxon>Pseudomonadati</taxon>
        <taxon>Pseudomonadota</taxon>
        <taxon>Gammaproteobacteria</taxon>
        <taxon>SAR86 cluster</taxon>
    </lineage>
</organism>
<dbReference type="GO" id="GO:0015920">
    <property type="term" value="P:lipopolysaccharide transport"/>
    <property type="evidence" value="ECO:0007669"/>
    <property type="project" value="InterPro"/>
</dbReference>
<keyword evidence="1" id="KW-0732">Signal</keyword>
<dbReference type="InterPro" id="IPR050218">
    <property type="entry name" value="LptD"/>
</dbReference>
<reference evidence="2 3" key="1">
    <citation type="journal article" date="2018" name="Microbiome">
        <title>Fine metagenomic profile of the Mediterranean stratified and mixed water columns revealed by assembly and recruitment.</title>
        <authorList>
            <person name="Haro-Moreno J.M."/>
            <person name="Lopez-Perez M."/>
            <person name="De La Torre J.R."/>
            <person name="Picazo A."/>
            <person name="Camacho A."/>
            <person name="Rodriguez-Valera F."/>
        </authorList>
    </citation>
    <scope>NUCLEOTIDE SEQUENCE [LARGE SCALE GENOMIC DNA]</scope>
    <source>
        <strain evidence="2">MED-G84</strain>
    </source>
</reference>
<dbReference type="HAMAP" id="MF_01411">
    <property type="entry name" value="LPS_assembly_LptD"/>
    <property type="match status" value="1"/>
</dbReference>
<dbReference type="GO" id="GO:1990351">
    <property type="term" value="C:transporter complex"/>
    <property type="evidence" value="ECO:0007669"/>
    <property type="project" value="TreeGrafter"/>
</dbReference>
<dbReference type="GO" id="GO:0043165">
    <property type="term" value="P:Gram-negative-bacterium-type cell outer membrane assembly"/>
    <property type="evidence" value="ECO:0007669"/>
    <property type="project" value="UniProtKB-UniRule"/>
</dbReference>
<keyword evidence="1" id="KW-0472">Membrane</keyword>
<name>A0A368BQC9_9GAMM</name>
<dbReference type="PANTHER" id="PTHR30189:SF1">
    <property type="entry name" value="LPS-ASSEMBLY PROTEIN LPTD"/>
    <property type="match status" value="1"/>
</dbReference>
<evidence type="ECO:0000256" key="1">
    <source>
        <dbReference type="HAMAP-Rule" id="MF_01411"/>
    </source>
</evidence>
<comment type="subunit">
    <text evidence="1">Component of the lipopolysaccharide transport and assembly complex. Interacts with LptE and LptA.</text>
</comment>
<protein>
    <recommendedName>
        <fullName evidence="1">LPS-assembly protein LptD</fullName>
    </recommendedName>
</protein>
<feature type="chain" id="PRO_5017090958" description="LPS-assembly protein LptD" evidence="1">
    <location>
        <begin position="31"/>
        <end position="773"/>
    </location>
</feature>
<evidence type="ECO:0000313" key="3">
    <source>
        <dbReference type="Proteomes" id="UP000253032"/>
    </source>
</evidence>
<sequence precursor="true">MKFKILQSKNIKYSLAFLVLIATKSISGFAQDYLGAESNQNNVQGCIHPSFPLLIDNHATDSLNAGIMNVLSNGDISLDDNVFIAIEKGNINASSATYIQNQGEFKDIKNGSIYHSQNYFKFLNGSLNKQSSAIKLSDGESFLRERNLHIKYQSLEGKLDDSLEFRDASLSSCNDTSSGWRIEAEAINISEVTSRGHIEDLRLKILDKTVLRLPYLPFPATTKRLSGFLEPELNFTSDGLDLFLPYFWVLSKQSDITLAPRILKKRGSGLEVNYRYLSNNNTASKNYLDLLFFPEDKEFRKDYGANNNDRWAFRFKEKRTISNFTTSIDWAKSSDSMVLLDLPSSITNIANQRDHYLTQSISIGMVLDRLSFNIMREGHQSLNPFINSTYVKKPEVQIQYIQHASNLSYFIKTDFSNFEIDETKYSFIDNNLSGKGGERFVAEVGGEILHSLKHVDVSIFGTVLHKKYNLDVANTNSLSSSIPSIKIKISSLFRKLSESDISLISPEFVYQKTNFKDQSMNPIFDLHQRNIGNFNTSNTQYFFGKDRIPDSEFLIGKLKWQKRLKNNERFNIELIKKNELKTSRVINEMLISPIGKDNQIGTNLSFEKKNLKTYISANYSQKRNTLNYGNAGLEISLPETNLMLSRSFQKNIPLLNSTNEIDYAEISIEHLMSQGYKLIGGITKDLNAKKNLESYFGISFENCCLAFKVYASDKRLSKYNFLNFQSSQLSNMTWENMISVENKSRINFEFELKGLTGGNKRINSFFSNAFMNL</sequence>
<dbReference type="EMBL" id="QOPC01000003">
    <property type="protein sequence ID" value="RCL39451.1"/>
    <property type="molecule type" value="Genomic_DNA"/>
</dbReference>
<evidence type="ECO:0000313" key="2">
    <source>
        <dbReference type="EMBL" id="RCL39451.1"/>
    </source>
</evidence>
<gene>
    <name evidence="1" type="primary">lptD</name>
    <name evidence="2" type="ORF">DBW98_00980</name>
</gene>
<proteinExistence type="inferred from homology"/>
<comment type="subcellular location">
    <subcellularLocation>
        <location evidence="1">Cell outer membrane</location>
    </subcellularLocation>
</comment>
<dbReference type="GO" id="GO:0009279">
    <property type="term" value="C:cell outer membrane"/>
    <property type="evidence" value="ECO:0007669"/>
    <property type="project" value="UniProtKB-SubCell"/>
</dbReference>
<accession>A0A368BQC9</accession>